<keyword evidence="5 6" id="KW-0472">Membrane</keyword>
<evidence type="ECO:0000256" key="1">
    <source>
        <dbReference type="ARBA" id="ARBA00004141"/>
    </source>
</evidence>
<keyword evidence="3 6" id="KW-0812">Transmembrane</keyword>
<feature type="transmembrane region" description="Helical" evidence="6">
    <location>
        <begin position="231"/>
        <end position="261"/>
    </location>
</feature>
<evidence type="ECO:0000313" key="8">
    <source>
        <dbReference type="Proteomes" id="UP001597546"/>
    </source>
</evidence>
<evidence type="ECO:0000256" key="3">
    <source>
        <dbReference type="ARBA" id="ARBA00022692"/>
    </source>
</evidence>
<reference evidence="8" key="1">
    <citation type="journal article" date="2019" name="Int. J. Syst. Evol. Microbiol.">
        <title>The Global Catalogue of Microorganisms (GCM) 10K type strain sequencing project: providing services to taxonomists for standard genome sequencing and annotation.</title>
        <authorList>
            <consortium name="The Broad Institute Genomics Platform"/>
            <consortium name="The Broad Institute Genome Sequencing Center for Infectious Disease"/>
            <person name="Wu L."/>
            <person name="Ma J."/>
        </authorList>
    </citation>
    <scope>NUCLEOTIDE SEQUENCE [LARGE SCALE GENOMIC DNA]</scope>
    <source>
        <strain evidence="8">KCTC 42456</strain>
    </source>
</reference>
<dbReference type="InterPro" id="IPR002549">
    <property type="entry name" value="AI-2E-like"/>
</dbReference>
<proteinExistence type="inferred from homology"/>
<evidence type="ECO:0000313" key="7">
    <source>
        <dbReference type="EMBL" id="MFD2732123.1"/>
    </source>
</evidence>
<protein>
    <submittedName>
        <fullName evidence="7">AI-2E family transporter</fullName>
    </submittedName>
</protein>
<feature type="transmembrane region" description="Helical" evidence="6">
    <location>
        <begin position="73"/>
        <end position="92"/>
    </location>
</feature>
<dbReference type="Pfam" id="PF01594">
    <property type="entry name" value="AI-2E_transport"/>
    <property type="match status" value="1"/>
</dbReference>
<dbReference type="RefSeq" id="WP_379041478.1">
    <property type="nucleotide sequence ID" value="NZ_JBHSKW010000014.1"/>
</dbReference>
<dbReference type="PANTHER" id="PTHR21716">
    <property type="entry name" value="TRANSMEMBRANE PROTEIN"/>
    <property type="match status" value="1"/>
</dbReference>
<feature type="transmembrane region" description="Helical" evidence="6">
    <location>
        <begin position="40"/>
        <end position="61"/>
    </location>
</feature>
<gene>
    <name evidence="7" type="ORF">ACFSSE_10460</name>
</gene>
<name>A0ABW5TUC0_9SPHI</name>
<comment type="subcellular location">
    <subcellularLocation>
        <location evidence="1">Membrane</location>
        <topology evidence="1">Multi-pass membrane protein</topology>
    </subcellularLocation>
</comment>
<keyword evidence="8" id="KW-1185">Reference proteome</keyword>
<dbReference type="Proteomes" id="UP001597546">
    <property type="component" value="Unassembled WGS sequence"/>
</dbReference>
<feature type="transmembrane region" description="Helical" evidence="6">
    <location>
        <begin position="157"/>
        <end position="182"/>
    </location>
</feature>
<feature type="transmembrane region" description="Helical" evidence="6">
    <location>
        <begin position="302"/>
        <end position="332"/>
    </location>
</feature>
<comment type="similarity">
    <text evidence="2">Belongs to the autoinducer-2 exporter (AI-2E) (TC 2.A.86) family.</text>
</comment>
<feature type="transmembrane region" description="Helical" evidence="6">
    <location>
        <begin position="12"/>
        <end position="34"/>
    </location>
</feature>
<dbReference type="EMBL" id="JBHULV010000029">
    <property type="protein sequence ID" value="MFD2732123.1"/>
    <property type="molecule type" value="Genomic_DNA"/>
</dbReference>
<comment type="caution">
    <text evidence="7">The sequence shown here is derived from an EMBL/GenBank/DDBJ whole genome shotgun (WGS) entry which is preliminary data.</text>
</comment>
<evidence type="ECO:0000256" key="6">
    <source>
        <dbReference type="SAM" id="Phobius"/>
    </source>
</evidence>
<organism evidence="7 8">
    <name type="scientific">Pedobacter alpinus</name>
    <dbReference type="NCBI Taxonomy" id="1590643"/>
    <lineage>
        <taxon>Bacteria</taxon>
        <taxon>Pseudomonadati</taxon>
        <taxon>Bacteroidota</taxon>
        <taxon>Sphingobacteriia</taxon>
        <taxon>Sphingobacteriales</taxon>
        <taxon>Sphingobacteriaceae</taxon>
        <taxon>Pedobacter</taxon>
    </lineage>
</organism>
<dbReference type="PANTHER" id="PTHR21716:SF62">
    <property type="entry name" value="TRANSPORT PROTEIN YDBI-RELATED"/>
    <property type="match status" value="1"/>
</dbReference>
<evidence type="ECO:0000256" key="2">
    <source>
        <dbReference type="ARBA" id="ARBA00009773"/>
    </source>
</evidence>
<feature type="transmembrane region" description="Helical" evidence="6">
    <location>
        <begin position="268"/>
        <end position="290"/>
    </location>
</feature>
<feature type="transmembrane region" description="Helical" evidence="6">
    <location>
        <begin position="203"/>
        <end position="225"/>
    </location>
</feature>
<evidence type="ECO:0000256" key="5">
    <source>
        <dbReference type="ARBA" id="ARBA00023136"/>
    </source>
</evidence>
<keyword evidence="4 6" id="KW-1133">Transmembrane helix</keyword>
<sequence length="345" mass="38031">MKENEPNNELRIYTNKVWATVGIVALSLILLLVLEATFNVFLLIFAGILIAVFFTGLSSLIHRKSKWNKKVCVSISILGSLLLIVGFFWLVGAQINTQLEELTETIPKTISNAQRQLEGSSVGDKLIKEVTSDESAQKMKDFAGKFFSSTFGVFGDIYVILFIGIFITVAPDTYISGFVSLIPEKGKNKAKTIFQALGQQLRNWIKGTMLSMFVVFVLTAIGLAIMGMPLWLVLALLAGLLSFIPNFGPILALIPAVLVALMQSPQTALWVVGLYMLIQFIESNFITTLIQKKMVNISPALIIASQLILGSLTGSWGLILSMPLTVVLIVLIQRLYIDKKEENKL</sequence>
<accession>A0ABW5TUC0</accession>
<evidence type="ECO:0000256" key="4">
    <source>
        <dbReference type="ARBA" id="ARBA00022989"/>
    </source>
</evidence>